<dbReference type="Proteomes" id="UP000231450">
    <property type="component" value="Unassembled WGS sequence"/>
</dbReference>
<dbReference type="EMBL" id="PFDW01000037">
    <property type="protein sequence ID" value="PJE58265.1"/>
    <property type="molecule type" value="Genomic_DNA"/>
</dbReference>
<accession>A0A2M8KEC3</accession>
<proteinExistence type="predicted"/>
<evidence type="ECO:0000313" key="2">
    <source>
        <dbReference type="Proteomes" id="UP000231450"/>
    </source>
</evidence>
<sequence>MTINTDGGQEYCRICGEHHVVFPEAENHTASRMQKMQIYVEKIQEIINGAPLTIHERKEIDSIMAIFKEIFNIPKEKIYCNALLPCRPNKFSGNAMVNIIAFSRTRQGLENFLSLTKGWESKQNQREIATPVVKQA</sequence>
<evidence type="ECO:0000313" key="1">
    <source>
        <dbReference type="EMBL" id="PJE58265.1"/>
    </source>
</evidence>
<gene>
    <name evidence="1" type="ORF">COU81_01655</name>
</gene>
<protein>
    <submittedName>
        <fullName evidence="1">Uncharacterized protein</fullName>
    </submittedName>
</protein>
<reference evidence="2" key="1">
    <citation type="submission" date="2017-09" db="EMBL/GenBank/DDBJ databases">
        <title>Depth-based differentiation of microbial function through sediment-hosted aquifers and enrichment of novel symbionts in the deep terrestrial subsurface.</title>
        <authorList>
            <person name="Probst A.J."/>
            <person name="Ladd B."/>
            <person name="Jarett J.K."/>
            <person name="Geller-Mcgrath D.E."/>
            <person name="Sieber C.M.K."/>
            <person name="Emerson J.B."/>
            <person name="Anantharaman K."/>
            <person name="Thomas B.C."/>
            <person name="Malmstrom R."/>
            <person name="Stieglmeier M."/>
            <person name="Klingl A."/>
            <person name="Woyke T."/>
            <person name="Ryan C.M."/>
            <person name="Banfield J.F."/>
        </authorList>
    </citation>
    <scope>NUCLEOTIDE SEQUENCE [LARGE SCALE GENOMIC DNA]</scope>
</reference>
<organism evidence="1 2">
    <name type="scientific">Candidatus Portnoybacteria bacterium CG10_big_fil_rev_8_21_14_0_10_36_7</name>
    <dbReference type="NCBI Taxonomy" id="1974812"/>
    <lineage>
        <taxon>Bacteria</taxon>
        <taxon>Candidatus Portnoyibacteriota</taxon>
    </lineage>
</organism>
<comment type="caution">
    <text evidence="1">The sequence shown here is derived from an EMBL/GenBank/DDBJ whole genome shotgun (WGS) entry which is preliminary data.</text>
</comment>
<name>A0A2M8KEC3_9BACT</name>
<dbReference type="AlphaFoldDB" id="A0A2M8KEC3"/>